<dbReference type="Pfam" id="PF14529">
    <property type="entry name" value="Exo_endo_phos_2"/>
    <property type="match status" value="1"/>
</dbReference>
<comment type="caution">
    <text evidence="2">The sequence shown here is derived from an EMBL/GenBank/DDBJ whole genome shotgun (WGS) entry which is preliminary data.</text>
</comment>
<proteinExistence type="predicted"/>
<dbReference type="EMBL" id="CAVLGL010000159">
    <property type="protein sequence ID" value="CAK1604625.1"/>
    <property type="molecule type" value="Genomic_DNA"/>
</dbReference>
<dbReference type="SUPFAM" id="SSF56219">
    <property type="entry name" value="DNase I-like"/>
    <property type="match status" value="1"/>
</dbReference>
<dbReference type="GO" id="GO:0003824">
    <property type="term" value="F:catalytic activity"/>
    <property type="evidence" value="ECO:0007669"/>
    <property type="project" value="InterPro"/>
</dbReference>
<protein>
    <recommendedName>
        <fullName evidence="1">Endonuclease/exonuclease/phosphatase domain-containing protein</fullName>
    </recommendedName>
</protein>
<sequence>MICTYTQLEAQERTEWMCTDLECLWVTVPGKYLSCQDRHSLHIGVVYIPPDNYQSKRLDNFIEMLTKIITQYPNDHFIVAGDFNLANISWSSSGPVMLKQGPVELQNAAVKLIDLCNLSGLNQHNIISNYSGNVLDLVFSNINIDVTRSQIYLVSEDKYHPSLLLDASDLSIPCLKNKPRSKLNFYRADYDKINKTFSEVNWSTLLIGNSIDVVVQNFYSQLNLIIDKLVPTCLSRSSNYPVWYPKSLRHIIREKLLKHKNWKKYKNPRDYDEFCILRTRQKKLQKQCHERYSDKIQSLLKNDPKILWSYLKSIRNSNSTYPNTLQLGNELYTNETNVCAGFNKFFESAFQKRSSSYDYSHIPNVESNDILHNIYFSTKNVSRILHTLKTNTGPGSDGIPPLFIHKCAKHLAKPLNNL</sequence>
<evidence type="ECO:0000313" key="2">
    <source>
        <dbReference type="EMBL" id="CAK1604625.1"/>
    </source>
</evidence>
<organism evidence="2 3">
    <name type="scientific">Parnassius mnemosyne</name>
    <name type="common">clouded apollo</name>
    <dbReference type="NCBI Taxonomy" id="213953"/>
    <lineage>
        <taxon>Eukaryota</taxon>
        <taxon>Metazoa</taxon>
        <taxon>Ecdysozoa</taxon>
        <taxon>Arthropoda</taxon>
        <taxon>Hexapoda</taxon>
        <taxon>Insecta</taxon>
        <taxon>Pterygota</taxon>
        <taxon>Neoptera</taxon>
        <taxon>Endopterygota</taxon>
        <taxon>Lepidoptera</taxon>
        <taxon>Glossata</taxon>
        <taxon>Ditrysia</taxon>
        <taxon>Papilionoidea</taxon>
        <taxon>Papilionidae</taxon>
        <taxon>Parnassiinae</taxon>
        <taxon>Parnassini</taxon>
        <taxon>Parnassius</taxon>
        <taxon>Driopa</taxon>
    </lineage>
</organism>
<dbReference type="AlphaFoldDB" id="A0AAV1MA57"/>
<feature type="domain" description="Endonuclease/exonuclease/phosphatase" evidence="1">
    <location>
        <begin position="42"/>
        <end position="147"/>
    </location>
</feature>
<gene>
    <name evidence="2" type="ORF">PARMNEM_LOCUS22819</name>
</gene>
<dbReference type="GO" id="GO:0031012">
    <property type="term" value="C:extracellular matrix"/>
    <property type="evidence" value="ECO:0007669"/>
    <property type="project" value="TreeGrafter"/>
</dbReference>
<reference evidence="2 3" key="1">
    <citation type="submission" date="2023-11" db="EMBL/GenBank/DDBJ databases">
        <authorList>
            <person name="Hedman E."/>
            <person name="Englund M."/>
            <person name="Stromberg M."/>
            <person name="Nyberg Akerstrom W."/>
            <person name="Nylinder S."/>
            <person name="Jareborg N."/>
            <person name="Kallberg Y."/>
            <person name="Kronander E."/>
        </authorList>
    </citation>
    <scope>NUCLEOTIDE SEQUENCE [LARGE SCALE GENOMIC DNA]</scope>
</reference>
<name>A0AAV1MA57_9NEOP</name>
<dbReference type="InterPro" id="IPR005135">
    <property type="entry name" value="Endo/exonuclease/phosphatase"/>
</dbReference>
<dbReference type="InterPro" id="IPR036691">
    <property type="entry name" value="Endo/exonu/phosph_ase_sf"/>
</dbReference>
<dbReference type="PANTHER" id="PTHR33395:SF22">
    <property type="entry name" value="REVERSE TRANSCRIPTASE DOMAIN-CONTAINING PROTEIN"/>
    <property type="match status" value="1"/>
</dbReference>
<dbReference type="PANTHER" id="PTHR33395">
    <property type="entry name" value="TRANSCRIPTASE, PUTATIVE-RELATED-RELATED"/>
    <property type="match status" value="1"/>
</dbReference>
<dbReference type="GO" id="GO:0061343">
    <property type="term" value="P:cell adhesion involved in heart morphogenesis"/>
    <property type="evidence" value="ECO:0007669"/>
    <property type="project" value="TreeGrafter"/>
</dbReference>
<accession>A0AAV1MA57</accession>
<evidence type="ECO:0000313" key="3">
    <source>
        <dbReference type="Proteomes" id="UP001314205"/>
    </source>
</evidence>
<evidence type="ECO:0000259" key="1">
    <source>
        <dbReference type="Pfam" id="PF14529"/>
    </source>
</evidence>
<dbReference type="Gene3D" id="3.60.10.10">
    <property type="entry name" value="Endonuclease/exonuclease/phosphatase"/>
    <property type="match status" value="1"/>
</dbReference>
<dbReference type="Proteomes" id="UP001314205">
    <property type="component" value="Unassembled WGS sequence"/>
</dbReference>
<dbReference type="GO" id="GO:0007508">
    <property type="term" value="P:larval heart development"/>
    <property type="evidence" value="ECO:0007669"/>
    <property type="project" value="TreeGrafter"/>
</dbReference>
<keyword evidence="3" id="KW-1185">Reference proteome</keyword>